<keyword evidence="12 16" id="KW-0547">Nucleotide-binding</keyword>
<comment type="domain">
    <text evidence="16">Lacks the C-terminal regulatory region which is replaced by HisZ.</text>
</comment>
<keyword evidence="11 16" id="KW-0808">Transferase</keyword>
<name>A0A1E8BA45_BACMY</name>
<proteinExistence type="inferred from homology"/>
<dbReference type="GO" id="GO:0000105">
    <property type="term" value="P:L-histidine biosynthetic process"/>
    <property type="evidence" value="ECO:0007669"/>
    <property type="project" value="UniProtKB-UniRule"/>
</dbReference>
<protein>
    <recommendedName>
        <fullName evidence="7 16">ATP phosphoribosyltransferase</fullName>
        <shortName evidence="16">ATP-PRT</shortName>
        <shortName evidence="16">ATP-PRTase</shortName>
        <ecNumber evidence="6 16">2.4.2.17</ecNumber>
    </recommendedName>
</protein>
<dbReference type="InterPro" id="IPR018198">
    <property type="entry name" value="ATP_PRibTrfase_CS"/>
</dbReference>
<sequence length="221" mass="24694">MDHPERRGGFMRNIQIALTKGRLEKHVIPLFEKIGIDCSELKDKGRKLVFKSKNTNISFILVKAVDVATYVEHGVADIGVVGKDILMECEKDIYEMVDLGVGVCKFCVASIPTYNPKSYRKKRIATKYPHITSTYFHDKGEDVEIIKIEGSVEIAPLLGLADAIVDIVETGKTLQENGLIVFEEMCSISARMIVNKAALKTKKDEIFGIINMMEQEILSGK</sequence>
<keyword evidence="14 16" id="KW-0368">Histidine biosynthesis</keyword>
<dbReference type="Gene3D" id="3.40.190.10">
    <property type="entry name" value="Periplasmic binding protein-like II"/>
    <property type="match status" value="2"/>
</dbReference>
<evidence type="ECO:0000256" key="9">
    <source>
        <dbReference type="ARBA" id="ARBA00022605"/>
    </source>
</evidence>
<organism evidence="18 19">
    <name type="scientific">Bacillus mycoides</name>
    <dbReference type="NCBI Taxonomy" id="1405"/>
    <lineage>
        <taxon>Bacteria</taxon>
        <taxon>Bacillati</taxon>
        <taxon>Bacillota</taxon>
        <taxon>Bacilli</taxon>
        <taxon>Bacillales</taxon>
        <taxon>Bacillaceae</taxon>
        <taxon>Bacillus</taxon>
        <taxon>Bacillus cereus group</taxon>
    </lineage>
</organism>
<evidence type="ECO:0000256" key="14">
    <source>
        <dbReference type="ARBA" id="ARBA00023102"/>
    </source>
</evidence>
<feature type="domain" description="ATP phosphoribosyltransferase catalytic" evidence="17">
    <location>
        <begin position="63"/>
        <end position="214"/>
    </location>
</feature>
<dbReference type="PANTHER" id="PTHR21403:SF8">
    <property type="entry name" value="ATP PHOSPHORIBOSYLTRANSFERASE"/>
    <property type="match status" value="1"/>
</dbReference>
<evidence type="ECO:0000256" key="6">
    <source>
        <dbReference type="ARBA" id="ARBA00011946"/>
    </source>
</evidence>
<evidence type="ECO:0000256" key="11">
    <source>
        <dbReference type="ARBA" id="ARBA00022679"/>
    </source>
</evidence>
<dbReference type="GO" id="GO:0005524">
    <property type="term" value="F:ATP binding"/>
    <property type="evidence" value="ECO:0007669"/>
    <property type="project" value="UniProtKB-KW"/>
</dbReference>
<comment type="catalytic activity">
    <reaction evidence="1 16">
        <text>1-(5-phospho-beta-D-ribosyl)-ATP + diphosphate = 5-phospho-alpha-D-ribose 1-diphosphate + ATP</text>
        <dbReference type="Rhea" id="RHEA:18473"/>
        <dbReference type="ChEBI" id="CHEBI:30616"/>
        <dbReference type="ChEBI" id="CHEBI:33019"/>
        <dbReference type="ChEBI" id="CHEBI:58017"/>
        <dbReference type="ChEBI" id="CHEBI:73183"/>
        <dbReference type="EC" id="2.4.2.17"/>
    </reaction>
</comment>
<evidence type="ECO:0000256" key="2">
    <source>
        <dbReference type="ARBA" id="ARBA00004496"/>
    </source>
</evidence>
<keyword evidence="10 16" id="KW-0328">Glycosyltransferase</keyword>
<evidence type="ECO:0000256" key="3">
    <source>
        <dbReference type="ARBA" id="ARBA00004667"/>
    </source>
</evidence>
<dbReference type="FunFam" id="3.40.190.10:FF:000011">
    <property type="entry name" value="ATP phosphoribosyltransferase"/>
    <property type="match status" value="1"/>
</dbReference>
<evidence type="ECO:0000256" key="10">
    <source>
        <dbReference type="ARBA" id="ARBA00022676"/>
    </source>
</evidence>
<dbReference type="UniPathway" id="UPA00031">
    <property type="reaction ID" value="UER00006"/>
</dbReference>
<evidence type="ECO:0000256" key="13">
    <source>
        <dbReference type="ARBA" id="ARBA00022840"/>
    </source>
</evidence>
<comment type="pathway">
    <text evidence="3 16">Amino-acid biosynthesis; L-histidine biosynthesis; L-histidine from 5-phospho-alpha-D-ribose 1-diphosphate: step 1/9.</text>
</comment>
<comment type="subunit">
    <text evidence="5 16">Heteromultimer composed of HisG and HisZ subunits.</text>
</comment>
<evidence type="ECO:0000256" key="5">
    <source>
        <dbReference type="ARBA" id="ARBA00011496"/>
    </source>
</evidence>
<dbReference type="GO" id="GO:0003879">
    <property type="term" value="F:ATP phosphoribosyltransferase activity"/>
    <property type="evidence" value="ECO:0007669"/>
    <property type="project" value="UniProtKB-UniRule"/>
</dbReference>
<comment type="caution">
    <text evidence="18">The sequence shown here is derived from an EMBL/GenBank/DDBJ whole genome shotgun (WGS) entry which is preliminary data.</text>
</comment>
<dbReference type="CDD" id="cd13595">
    <property type="entry name" value="PBP2_HisGs"/>
    <property type="match status" value="1"/>
</dbReference>
<dbReference type="Pfam" id="PF01634">
    <property type="entry name" value="HisG"/>
    <property type="match status" value="1"/>
</dbReference>
<dbReference type="HAMAP" id="MF_01018">
    <property type="entry name" value="HisG_Short"/>
    <property type="match status" value="1"/>
</dbReference>
<keyword evidence="9 16" id="KW-0028">Amino-acid biosynthesis</keyword>
<accession>A0A1E8BA45</accession>
<gene>
    <name evidence="16" type="primary">hisG</name>
    <name evidence="18" type="ORF">BWGOE8_14260</name>
</gene>
<dbReference type="InterPro" id="IPR001348">
    <property type="entry name" value="ATP_PRibTrfase_HisG"/>
</dbReference>
<evidence type="ECO:0000256" key="8">
    <source>
        <dbReference type="ARBA" id="ARBA00022490"/>
    </source>
</evidence>
<comment type="similarity">
    <text evidence="4 16">Belongs to the ATP phosphoribosyltransferase family. Short subfamily.</text>
</comment>
<keyword evidence="8 16" id="KW-0963">Cytoplasm</keyword>
<dbReference type="PATRIC" id="fig|86662.25.peg.1406"/>
<evidence type="ECO:0000256" key="4">
    <source>
        <dbReference type="ARBA" id="ARBA00009489"/>
    </source>
</evidence>
<comment type="function">
    <text evidence="15 16">Catalyzes the condensation of ATP and 5-phosphoribose 1-diphosphate to form N'-(5'-phosphoribosyl)-ATP (PR-ATP). Has a crucial role in the pathway because the rate of histidine biosynthesis seems to be controlled primarily by regulation of HisG enzymatic activity.</text>
</comment>
<dbReference type="EMBL" id="LXLT01000019">
    <property type="protein sequence ID" value="OFD81878.1"/>
    <property type="molecule type" value="Genomic_DNA"/>
</dbReference>
<dbReference type="AlphaFoldDB" id="A0A1E8BA45"/>
<comment type="subcellular location">
    <subcellularLocation>
        <location evidence="2 16">Cytoplasm</location>
    </subcellularLocation>
</comment>
<dbReference type="InterPro" id="IPR024893">
    <property type="entry name" value="ATP_PRibTrfase_HisG_short"/>
</dbReference>
<evidence type="ECO:0000313" key="18">
    <source>
        <dbReference type="EMBL" id="OFD81878.1"/>
    </source>
</evidence>
<evidence type="ECO:0000256" key="15">
    <source>
        <dbReference type="ARBA" id="ARBA00024861"/>
    </source>
</evidence>
<evidence type="ECO:0000256" key="1">
    <source>
        <dbReference type="ARBA" id="ARBA00000915"/>
    </source>
</evidence>
<evidence type="ECO:0000313" key="19">
    <source>
        <dbReference type="Proteomes" id="UP000175706"/>
    </source>
</evidence>
<reference evidence="18 19" key="1">
    <citation type="submission" date="2016-05" db="EMBL/GenBank/DDBJ databases">
        <title>Bacillus thuringiensis and Bacillus weihenstephanensis as novel biocontrol agents of wilt causing Verticillium species.</title>
        <authorList>
            <person name="Hollensteiner J."/>
            <person name="Wemheuer F."/>
            <person name="Harting R."/>
            <person name="Kolarzyk A."/>
            <person name="Diaz-Valerio S."/>
            <person name="Poehlein A."/>
            <person name="Brzuszkiewicz E."/>
            <person name="Nesemann K."/>
            <person name="Braus-Stromeyer S."/>
            <person name="Braus G."/>
            <person name="Daniel R."/>
            <person name="Liesegang H."/>
        </authorList>
    </citation>
    <scope>NUCLEOTIDE SEQUENCE [LARGE SCALE GENOMIC DNA]</scope>
    <source>
        <strain evidence="18 19">GOE8</strain>
    </source>
</reference>
<dbReference type="EC" id="2.4.2.17" evidence="6 16"/>
<evidence type="ECO:0000259" key="17">
    <source>
        <dbReference type="Pfam" id="PF01634"/>
    </source>
</evidence>
<evidence type="ECO:0000256" key="7">
    <source>
        <dbReference type="ARBA" id="ARBA00020998"/>
    </source>
</evidence>
<dbReference type="NCBIfam" id="TIGR00070">
    <property type="entry name" value="hisG"/>
    <property type="match status" value="1"/>
</dbReference>
<evidence type="ECO:0000256" key="12">
    <source>
        <dbReference type="ARBA" id="ARBA00022741"/>
    </source>
</evidence>
<dbReference type="PANTHER" id="PTHR21403">
    <property type="entry name" value="ATP PHOSPHORIBOSYLTRANSFERASE ATP-PRTASE"/>
    <property type="match status" value="1"/>
</dbReference>
<dbReference type="SUPFAM" id="SSF53850">
    <property type="entry name" value="Periplasmic binding protein-like II"/>
    <property type="match status" value="1"/>
</dbReference>
<keyword evidence="13 16" id="KW-0067">ATP-binding</keyword>
<dbReference type="Proteomes" id="UP000175706">
    <property type="component" value="Unassembled WGS sequence"/>
</dbReference>
<evidence type="ECO:0000256" key="16">
    <source>
        <dbReference type="HAMAP-Rule" id="MF_01018"/>
    </source>
</evidence>
<dbReference type="GO" id="GO:0005737">
    <property type="term" value="C:cytoplasm"/>
    <property type="evidence" value="ECO:0007669"/>
    <property type="project" value="UniProtKB-SubCell"/>
</dbReference>
<dbReference type="InterPro" id="IPR013820">
    <property type="entry name" value="ATP_PRibTrfase_cat"/>
</dbReference>
<dbReference type="PROSITE" id="PS01316">
    <property type="entry name" value="ATP_P_PHORIBOSYLTR"/>
    <property type="match status" value="1"/>
</dbReference>